<gene>
    <name evidence="7" type="ORF">I316_05776</name>
</gene>
<feature type="compositionally biased region" description="Polar residues" evidence="5">
    <location>
        <begin position="37"/>
        <end position="70"/>
    </location>
</feature>
<feature type="transmembrane region" description="Helical" evidence="6">
    <location>
        <begin position="278"/>
        <end position="299"/>
    </location>
</feature>
<accession>A0A1B9GNM9</accession>
<keyword evidence="8" id="KW-1185">Reference proteome</keyword>
<proteinExistence type="predicted"/>
<keyword evidence="3 6" id="KW-1133">Transmembrane helix</keyword>
<name>A0A1B9GNM9_9TREE</name>
<organism evidence="7 8">
    <name type="scientific">Kwoniella heveanensis BCC8398</name>
    <dbReference type="NCBI Taxonomy" id="1296120"/>
    <lineage>
        <taxon>Eukaryota</taxon>
        <taxon>Fungi</taxon>
        <taxon>Dikarya</taxon>
        <taxon>Basidiomycota</taxon>
        <taxon>Agaricomycotina</taxon>
        <taxon>Tremellomycetes</taxon>
        <taxon>Tremellales</taxon>
        <taxon>Cryptococcaceae</taxon>
        <taxon>Kwoniella</taxon>
    </lineage>
</organism>
<dbReference type="Pfam" id="PF00335">
    <property type="entry name" value="Tetraspanin"/>
    <property type="match status" value="1"/>
</dbReference>
<keyword evidence="4 6" id="KW-0472">Membrane</keyword>
<evidence type="ECO:0000313" key="7">
    <source>
        <dbReference type="EMBL" id="OCF32596.1"/>
    </source>
</evidence>
<evidence type="ECO:0000256" key="4">
    <source>
        <dbReference type="ARBA" id="ARBA00023136"/>
    </source>
</evidence>
<evidence type="ECO:0000256" key="5">
    <source>
        <dbReference type="SAM" id="MobiDB-lite"/>
    </source>
</evidence>
<evidence type="ECO:0000313" key="8">
    <source>
        <dbReference type="Proteomes" id="UP000092666"/>
    </source>
</evidence>
<dbReference type="GO" id="GO:0016020">
    <property type="term" value="C:membrane"/>
    <property type="evidence" value="ECO:0007669"/>
    <property type="project" value="UniProtKB-SubCell"/>
</dbReference>
<feature type="transmembrane region" description="Helical" evidence="6">
    <location>
        <begin position="236"/>
        <end position="258"/>
    </location>
</feature>
<evidence type="ECO:0000256" key="3">
    <source>
        <dbReference type="ARBA" id="ARBA00022989"/>
    </source>
</evidence>
<keyword evidence="2 6" id="KW-0812">Transmembrane</keyword>
<sequence>MSSDPKRRSRLANLTSKLPIPGAHSHNAAERERIRRSSNSASLLQPLASNSNPSSPTHGSHYHSQTQNPFGHNPNNASYSSSYSNNINRPSSPTYSEGMSSNVHGYAPETVNYRNDDDLVPPVAPFVPHDGGSLSSRRSSNSFLNDKDKDSSLLNNQRPSSLSLNYVPAKFTKLHSQGEYAHRKAKQGGGRDAFAANAQRMGMMGTVDDDEGVVFQVGKGGLKKKKPKLRWNRFKWILFISNIVLIAYGMTALVSAILVWLNVFYQSDVIRVGNRTELIISTVAGAFIVLTSLIGFAGILLNNRAFLAVFTLFLWFCLALMVTPGYMTYKQRTFNLEGKINSQWSRSLGTEGRLRIQDALRCCGYFSPYVEATVSPLCYSRSNLPGCKSRYLHLERRVLGIWVATSFGLVPAHVIIMVAALLCSNHITYRFGKGLTPKRYRLDLGSMAVIMDEYAGQIAAQYGPNVAAEALNRSSIHVPLRPESDYGSPAGSHRGSFTNLVTGSSTGLAPPQTNVTSRYSSASTGYNSAAAAMASGASTRGVSLYDPTNPRASFDQRRDSDTSLAGGGRYFDSDAAMRGGGQSNTGSLYGPSGLGQSHGNDSAVSFSSDDHRQGRR</sequence>
<dbReference type="AlphaFoldDB" id="A0A1B9GNM9"/>
<dbReference type="STRING" id="1296120.A0A1B9GNM9"/>
<dbReference type="EMBL" id="KI669507">
    <property type="protein sequence ID" value="OCF32596.1"/>
    <property type="molecule type" value="Genomic_DNA"/>
</dbReference>
<feature type="compositionally biased region" description="Polar residues" evidence="5">
    <location>
        <begin position="495"/>
        <end position="518"/>
    </location>
</feature>
<feature type="compositionally biased region" description="Polar residues" evidence="5">
    <location>
        <begin position="594"/>
        <end position="607"/>
    </location>
</feature>
<dbReference type="Proteomes" id="UP000092666">
    <property type="component" value="Unassembled WGS sequence"/>
</dbReference>
<feature type="compositionally biased region" description="Low complexity" evidence="5">
    <location>
        <begin position="73"/>
        <end position="93"/>
    </location>
</feature>
<feature type="region of interest" description="Disordered" evidence="5">
    <location>
        <begin position="482"/>
        <end position="520"/>
    </location>
</feature>
<evidence type="ECO:0000256" key="1">
    <source>
        <dbReference type="ARBA" id="ARBA00004141"/>
    </source>
</evidence>
<feature type="transmembrane region" description="Helical" evidence="6">
    <location>
        <begin position="306"/>
        <end position="327"/>
    </location>
</feature>
<feature type="region of interest" description="Disordered" evidence="5">
    <location>
        <begin position="540"/>
        <end position="616"/>
    </location>
</feature>
<evidence type="ECO:0000256" key="2">
    <source>
        <dbReference type="ARBA" id="ARBA00022692"/>
    </source>
</evidence>
<feature type="compositionally biased region" description="Polar residues" evidence="5">
    <location>
        <begin position="94"/>
        <end position="103"/>
    </location>
</feature>
<feature type="compositionally biased region" description="Low complexity" evidence="5">
    <location>
        <begin position="130"/>
        <end position="144"/>
    </location>
</feature>
<comment type="subcellular location">
    <subcellularLocation>
        <location evidence="1">Membrane</location>
        <topology evidence="1">Multi-pass membrane protein</topology>
    </subcellularLocation>
</comment>
<reference evidence="8" key="2">
    <citation type="submission" date="2013-12" db="EMBL/GenBank/DDBJ databases">
        <title>Evolution of pathogenesis and genome organization in the Tremellales.</title>
        <authorList>
            <person name="Cuomo C."/>
            <person name="Litvintseva A."/>
            <person name="Heitman J."/>
            <person name="Chen Y."/>
            <person name="Sun S."/>
            <person name="Springer D."/>
            <person name="Dromer F."/>
            <person name="Young S."/>
            <person name="Zeng Q."/>
            <person name="Chapman S."/>
            <person name="Gujja S."/>
            <person name="Saif S."/>
            <person name="Birren B."/>
        </authorList>
    </citation>
    <scope>NUCLEOTIDE SEQUENCE [LARGE SCALE GENOMIC DNA]</scope>
    <source>
        <strain evidence="8">BCC8398</strain>
    </source>
</reference>
<evidence type="ECO:0000256" key="6">
    <source>
        <dbReference type="SAM" id="Phobius"/>
    </source>
</evidence>
<dbReference type="InterPro" id="IPR018499">
    <property type="entry name" value="Tetraspanin/Peripherin"/>
</dbReference>
<reference evidence="7 8" key="1">
    <citation type="submission" date="2013-07" db="EMBL/GenBank/DDBJ databases">
        <title>The Genome Sequence of Cryptococcus heveanensis BCC8398.</title>
        <authorList>
            <consortium name="The Broad Institute Genome Sequencing Platform"/>
            <person name="Cuomo C."/>
            <person name="Litvintseva A."/>
            <person name="Chen Y."/>
            <person name="Heitman J."/>
            <person name="Sun S."/>
            <person name="Springer D."/>
            <person name="Dromer F."/>
            <person name="Young S.K."/>
            <person name="Zeng Q."/>
            <person name="Gargeya S."/>
            <person name="Fitzgerald M."/>
            <person name="Abouelleil A."/>
            <person name="Alvarado L."/>
            <person name="Berlin A.M."/>
            <person name="Chapman S.B."/>
            <person name="Dewar J."/>
            <person name="Goldberg J."/>
            <person name="Griggs A."/>
            <person name="Gujja S."/>
            <person name="Hansen M."/>
            <person name="Howarth C."/>
            <person name="Imamovic A."/>
            <person name="Larimer J."/>
            <person name="McCowan C."/>
            <person name="Murphy C."/>
            <person name="Pearson M."/>
            <person name="Priest M."/>
            <person name="Roberts A."/>
            <person name="Saif S."/>
            <person name="Shea T."/>
            <person name="Sykes S."/>
            <person name="Wortman J."/>
            <person name="Nusbaum C."/>
            <person name="Birren B."/>
        </authorList>
    </citation>
    <scope>NUCLEOTIDE SEQUENCE [LARGE SCALE GENOMIC DNA]</scope>
    <source>
        <strain evidence="7 8">BCC8398</strain>
    </source>
</reference>
<protein>
    <submittedName>
        <fullName evidence="7">Tetraspanin Tsp2</fullName>
    </submittedName>
</protein>
<feature type="region of interest" description="Disordered" evidence="5">
    <location>
        <begin position="1"/>
        <end position="159"/>
    </location>
</feature>
<feature type="transmembrane region" description="Helical" evidence="6">
    <location>
        <begin position="399"/>
        <end position="423"/>
    </location>
</feature>
<dbReference type="OrthoDB" id="2156690at2759"/>